<comment type="caution">
    <text evidence="1">The sequence shown here is derived from an EMBL/GenBank/DDBJ whole genome shotgun (WGS) entry which is preliminary data.</text>
</comment>
<sequence>MQIYTETLTDNHSVQLPDELVALLEIEAGDTVVFQVKGNQARISGLELSGFEAPAPDERENPFLKSP</sequence>
<dbReference type="InterPro" id="IPR037914">
    <property type="entry name" value="SpoVT-AbrB_sf"/>
</dbReference>
<reference evidence="1 2" key="1">
    <citation type="submission" date="2018-07" db="EMBL/GenBank/DDBJ databases">
        <title>Halioglobus sp. genome submission.</title>
        <authorList>
            <person name="Ye M.-Q."/>
            <person name="Du Z.-J."/>
        </authorList>
    </citation>
    <scope>NUCLEOTIDE SEQUENCE [LARGE SCALE GENOMIC DNA]</scope>
    <source>
        <strain evidence="1 2">U0301</strain>
    </source>
</reference>
<name>A0A3L7DVQ7_9GAMM</name>
<protein>
    <recommendedName>
        <fullName evidence="3">SpoVT-AbrB domain-containing protein</fullName>
    </recommendedName>
</protein>
<accession>A0A3L7DVQ7</accession>
<dbReference type="Proteomes" id="UP000265509">
    <property type="component" value="Unassembled WGS sequence"/>
</dbReference>
<evidence type="ECO:0008006" key="3">
    <source>
        <dbReference type="Google" id="ProtNLM"/>
    </source>
</evidence>
<dbReference type="SUPFAM" id="SSF89447">
    <property type="entry name" value="AbrB/MazE/MraZ-like"/>
    <property type="match status" value="1"/>
</dbReference>
<organism evidence="1 2">
    <name type="scientific">Seongchinamella sediminis</name>
    <dbReference type="NCBI Taxonomy" id="2283635"/>
    <lineage>
        <taxon>Bacteria</taxon>
        <taxon>Pseudomonadati</taxon>
        <taxon>Pseudomonadota</taxon>
        <taxon>Gammaproteobacteria</taxon>
        <taxon>Cellvibrionales</taxon>
        <taxon>Halieaceae</taxon>
        <taxon>Seongchinamella</taxon>
    </lineage>
</organism>
<keyword evidence="2" id="KW-1185">Reference proteome</keyword>
<dbReference type="OrthoDB" id="9882691at2"/>
<dbReference type="RefSeq" id="WP_117955812.1">
    <property type="nucleotide sequence ID" value="NZ_QRAN01000015.1"/>
</dbReference>
<proteinExistence type="predicted"/>
<evidence type="ECO:0000313" key="2">
    <source>
        <dbReference type="Proteomes" id="UP000265509"/>
    </source>
</evidence>
<evidence type="ECO:0000313" key="1">
    <source>
        <dbReference type="EMBL" id="RLQ21196.1"/>
    </source>
</evidence>
<dbReference type="AlphaFoldDB" id="A0A3L7DVQ7"/>
<gene>
    <name evidence="1" type="ORF">DWB85_14040</name>
</gene>
<dbReference type="EMBL" id="QRAN01000015">
    <property type="protein sequence ID" value="RLQ21196.1"/>
    <property type="molecule type" value="Genomic_DNA"/>
</dbReference>